<organism evidence="1 2">
    <name type="scientific">Tilletia indica</name>
    <dbReference type="NCBI Taxonomy" id="43049"/>
    <lineage>
        <taxon>Eukaryota</taxon>
        <taxon>Fungi</taxon>
        <taxon>Dikarya</taxon>
        <taxon>Basidiomycota</taxon>
        <taxon>Ustilaginomycotina</taxon>
        <taxon>Exobasidiomycetes</taxon>
        <taxon>Tilletiales</taxon>
        <taxon>Tilletiaceae</taxon>
        <taxon>Tilletia</taxon>
    </lineage>
</organism>
<name>A0A8T8SBA6_9BASI</name>
<evidence type="ECO:0000313" key="1">
    <source>
        <dbReference type="EMBL" id="KAE8236349.1"/>
    </source>
</evidence>
<sequence>MDRKPQDMDAYCISTTPSGLKEWGGEVTLVQLSSRPSFEQEKHDDPEYKDWIWVGRASIGMIRTHPDHKDPIMAGLKNRKVSCLPSPQARALIRGNQNLTLGLLCDILDDQGVGQVRISAYGFKASLWGYNFDAMNKAIDKIGFGTNRFDFGLTVKTPEIALFRPLPVGDQPFRGYPILLPVNEGEYGGVESGKQWGADRFEMVEGQEDWEMEEAEVIRLKIYSPLVHWLKATGVKHQRTEAQTVGGLRAQAASIRMRLELLEEGLEVRELGG</sequence>
<accession>A0A8T8SBA6</accession>
<keyword evidence="2" id="KW-1185">Reference proteome</keyword>
<proteinExistence type="predicted"/>
<dbReference type="EMBL" id="LWDF02002265">
    <property type="protein sequence ID" value="KAE8236349.1"/>
    <property type="molecule type" value="Genomic_DNA"/>
</dbReference>
<dbReference type="PANTHER" id="PTHR34863:SF1">
    <property type="entry name" value="OTU DOMAIN-CONTAINING PROTEIN"/>
    <property type="match status" value="1"/>
</dbReference>
<dbReference type="AlphaFoldDB" id="A0A8T8SBA6"/>
<protein>
    <submittedName>
        <fullName evidence="1">Uncharacterized protein</fullName>
    </submittedName>
</protein>
<dbReference type="PANTHER" id="PTHR34863">
    <property type="entry name" value="EXPRESSED PROTEIN"/>
    <property type="match status" value="1"/>
</dbReference>
<gene>
    <name evidence="1" type="ORF">A4X13_0g9178</name>
</gene>
<reference evidence="1" key="1">
    <citation type="submission" date="2016-04" db="EMBL/GenBank/DDBJ databases">
        <authorList>
            <person name="Nguyen H.D."/>
            <person name="Samba Siva P."/>
            <person name="Cullis J."/>
            <person name="Levesque C.A."/>
            <person name="Hambleton S."/>
        </authorList>
    </citation>
    <scope>NUCLEOTIDE SEQUENCE</scope>
    <source>
        <strain evidence="1">DAOMC 236416</strain>
    </source>
</reference>
<dbReference type="Proteomes" id="UP000077521">
    <property type="component" value="Unassembled WGS sequence"/>
</dbReference>
<evidence type="ECO:0000313" key="2">
    <source>
        <dbReference type="Proteomes" id="UP000077521"/>
    </source>
</evidence>
<comment type="caution">
    <text evidence="1">The sequence shown here is derived from an EMBL/GenBank/DDBJ whole genome shotgun (WGS) entry which is preliminary data.</text>
</comment>
<reference evidence="1" key="2">
    <citation type="journal article" date="2019" name="IMA Fungus">
        <title>Genome sequencing and comparison of five Tilletia species to identify candidate genes for the detection of regulated species infecting wheat.</title>
        <authorList>
            <person name="Nguyen H.D.T."/>
            <person name="Sultana T."/>
            <person name="Kesanakurti P."/>
            <person name="Hambleton S."/>
        </authorList>
    </citation>
    <scope>NUCLEOTIDE SEQUENCE</scope>
    <source>
        <strain evidence="1">DAOMC 236416</strain>
    </source>
</reference>